<dbReference type="AlphaFoldDB" id="A9BAI7"/>
<dbReference type="HOGENOM" id="CLU_093094_1_1_3"/>
<accession>A9BAI7</accession>
<dbReference type="InterPro" id="IPR021374">
    <property type="entry name" value="DUF2996"/>
</dbReference>
<dbReference type="KEGG" id="pmj:P9211_09181"/>
<dbReference type="PANTHER" id="PTHR36341">
    <property type="entry name" value="DUF2996 FAMILY PROTEIN"/>
    <property type="match status" value="1"/>
</dbReference>
<sequence>MEESHQDQIKGDNSQALSESSSNVVTQEVKEKPLKIEEKPFDVFILDHFIPGLKSSLHKFGISAPVITLKEDERPVTGGKCWMVYAKLPKDRKFWICFSTNQISSLKNFAISESGAEPSLLESFLIDERKTTLPLLISRTLQRLNGQKWLGRN</sequence>
<keyword evidence="3" id="KW-1185">Reference proteome</keyword>
<feature type="region of interest" description="Disordered" evidence="1">
    <location>
        <begin position="1"/>
        <end position="29"/>
    </location>
</feature>
<feature type="compositionally biased region" description="Basic and acidic residues" evidence="1">
    <location>
        <begin position="1"/>
        <end position="10"/>
    </location>
</feature>
<dbReference type="EMBL" id="CP000878">
    <property type="protein sequence ID" value="ABX08849.1"/>
    <property type="molecule type" value="Genomic_DNA"/>
</dbReference>
<evidence type="ECO:0000313" key="2">
    <source>
        <dbReference type="EMBL" id="ABX08849.1"/>
    </source>
</evidence>
<dbReference type="Proteomes" id="UP000000788">
    <property type="component" value="Chromosome"/>
</dbReference>
<name>A9BAI7_PROM4</name>
<dbReference type="STRING" id="93059.P9211_09181"/>
<gene>
    <name evidence="2" type="ordered locus">P9211_09181</name>
</gene>
<dbReference type="OrthoDB" id="465001at2"/>
<evidence type="ECO:0008006" key="4">
    <source>
        <dbReference type="Google" id="ProtNLM"/>
    </source>
</evidence>
<reference evidence="2 3" key="1">
    <citation type="journal article" date="2007" name="PLoS Genet.">
        <title>Patterns and implications of gene gain and loss in the evolution of Prochlorococcus.</title>
        <authorList>
            <person name="Kettler G.C."/>
            <person name="Martiny A.C."/>
            <person name="Huang K."/>
            <person name="Zucker J."/>
            <person name="Coleman M.L."/>
            <person name="Rodrigue S."/>
            <person name="Chen F."/>
            <person name="Lapidus A."/>
            <person name="Ferriera S."/>
            <person name="Johnson J."/>
            <person name="Steglich C."/>
            <person name="Church G.M."/>
            <person name="Richardson P."/>
            <person name="Chisholm S.W."/>
        </authorList>
    </citation>
    <scope>NUCLEOTIDE SEQUENCE [LARGE SCALE GENOMIC DNA]</scope>
    <source>
        <strain evidence="3">MIT 9211</strain>
    </source>
</reference>
<evidence type="ECO:0000256" key="1">
    <source>
        <dbReference type="SAM" id="MobiDB-lite"/>
    </source>
</evidence>
<protein>
    <recommendedName>
        <fullName evidence="4">DUF2996 domain-containing protein</fullName>
    </recommendedName>
</protein>
<dbReference type="Pfam" id="PF11210">
    <property type="entry name" value="DUF2996"/>
    <property type="match status" value="1"/>
</dbReference>
<dbReference type="eggNOG" id="ENOG5031HP9">
    <property type="taxonomic scope" value="Bacteria"/>
</dbReference>
<proteinExistence type="predicted"/>
<dbReference type="PANTHER" id="PTHR36341:SF3">
    <property type="entry name" value="DUF2996 FAMILY PROTEIN"/>
    <property type="match status" value="1"/>
</dbReference>
<organism evidence="2 3">
    <name type="scientific">Prochlorococcus marinus (strain MIT 9211)</name>
    <dbReference type="NCBI Taxonomy" id="93059"/>
    <lineage>
        <taxon>Bacteria</taxon>
        <taxon>Bacillati</taxon>
        <taxon>Cyanobacteriota</taxon>
        <taxon>Cyanophyceae</taxon>
        <taxon>Synechococcales</taxon>
        <taxon>Prochlorococcaceae</taxon>
        <taxon>Prochlorococcus</taxon>
    </lineage>
</organism>
<evidence type="ECO:0000313" key="3">
    <source>
        <dbReference type="Proteomes" id="UP000000788"/>
    </source>
</evidence>
<feature type="compositionally biased region" description="Polar residues" evidence="1">
    <location>
        <begin position="11"/>
        <end position="26"/>
    </location>
</feature>
<dbReference type="RefSeq" id="WP_012195470.1">
    <property type="nucleotide sequence ID" value="NC_009976.1"/>
</dbReference>